<dbReference type="PANTHER" id="PTHR46268:SF15">
    <property type="entry name" value="UNIVERSAL STRESS PROTEIN HP_0031"/>
    <property type="match status" value="1"/>
</dbReference>
<dbReference type="PANTHER" id="PTHR46268">
    <property type="entry name" value="STRESS RESPONSE PROTEIN NHAX"/>
    <property type="match status" value="1"/>
</dbReference>
<dbReference type="EMBL" id="HBFK01008555">
    <property type="protein sequence ID" value="CAD8738635.1"/>
    <property type="molecule type" value="Transcribed_RNA"/>
</dbReference>
<evidence type="ECO:0000256" key="1">
    <source>
        <dbReference type="ARBA" id="ARBA00008791"/>
    </source>
</evidence>
<evidence type="ECO:0000313" key="4">
    <source>
        <dbReference type="EMBL" id="CAD8956617.1"/>
    </source>
</evidence>
<organism evidence="4">
    <name type="scientific">Hemiselmis andersenii</name>
    <name type="common">Cryptophyte alga</name>
    <dbReference type="NCBI Taxonomy" id="464988"/>
    <lineage>
        <taxon>Eukaryota</taxon>
        <taxon>Cryptophyceae</taxon>
        <taxon>Cryptomonadales</taxon>
        <taxon>Hemiselmidaceae</taxon>
        <taxon>Hemiselmis</taxon>
    </lineage>
</organism>
<dbReference type="Pfam" id="PF00582">
    <property type="entry name" value="Usp"/>
    <property type="match status" value="1"/>
</dbReference>
<protein>
    <recommendedName>
        <fullName evidence="2">UspA domain-containing protein</fullName>
    </recommendedName>
</protein>
<dbReference type="EMBL" id="HBFX01018407">
    <property type="protein sequence ID" value="CAD8956617.1"/>
    <property type="molecule type" value="Transcribed_RNA"/>
</dbReference>
<dbReference type="SUPFAM" id="SSF52402">
    <property type="entry name" value="Adenine nucleotide alpha hydrolases-like"/>
    <property type="match status" value="2"/>
</dbReference>
<proteinExistence type="inferred from homology"/>
<accession>A0A6U4LMT2</accession>
<dbReference type="InterPro" id="IPR006016">
    <property type="entry name" value="UspA"/>
</dbReference>
<gene>
    <name evidence="4" type="ORF">HAND00432_LOCUS11155</name>
    <name evidence="3" type="ORF">HAND1043_LOCUS5127</name>
</gene>
<comment type="similarity">
    <text evidence="1">Belongs to the universal stress protein A family.</text>
</comment>
<evidence type="ECO:0000259" key="2">
    <source>
        <dbReference type="Pfam" id="PF00582"/>
    </source>
</evidence>
<reference evidence="4" key="1">
    <citation type="submission" date="2021-01" db="EMBL/GenBank/DDBJ databases">
        <authorList>
            <person name="Corre E."/>
            <person name="Pelletier E."/>
            <person name="Niang G."/>
            <person name="Scheremetjew M."/>
            <person name="Finn R."/>
            <person name="Kale V."/>
            <person name="Holt S."/>
            <person name="Cochrane G."/>
            <person name="Meng A."/>
            <person name="Brown T."/>
            <person name="Cohen L."/>
        </authorList>
    </citation>
    <scope>NUCLEOTIDE SEQUENCE</scope>
    <source>
        <strain evidence="3">CCMP441</strain>
        <strain evidence="4">CCMP644</strain>
    </source>
</reference>
<dbReference type="AlphaFoldDB" id="A0A6U4LMT2"/>
<dbReference type="CDD" id="cd00293">
    <property type="entry name" value="USP-like"/>
    <property type="match status" value="1"/>
</dbReference>
<dbReference type="Gene3D" id="3.40.50.620">
    <property type="entry name" value="HUPs"/>
    <property type="match status" value="2"/>
</dbReference>
<feature type="domain" description="UspA" evidence="2">
    <location>
        <begin position="193"/>
        <end position="324"/>
    </location>
</feature>
<name>A0A6U4LMT2_HEMAN</name>
<dbReference type="InterPro" id="IPR014729">
    <property type="entry name" value="Rossmann-like_a/b/a_fold"/>
</dbReference>
<evidence type="ECO:0000313" key="3">
    <source>
        <dbReference type="EMBL" id="CAD8738635.1"/>
    </source>
</evidence>
<sequence>MSTSSSNNRTRRWLVMVDGSAVSGKAFDACCSFINVQHTKGGIDDLTVMHGVDPKSDAEKPFHLRGARILSSYESNFIKAKRNYDASGKGHMETRVISQTFDGSGPQIPVAQLEWARGAGTTEVAPPIIASLLEATSKQVHPDFVFMGSFGTGGKKVGANGSVTDYLIRLLNSTVCVIKHWRPVPKPEEPATFVVAVDDSPASLKSLEQILVLAKKSDKIVGVTVSRHKGPKDDKIIEEASKVISAHSGVDSPHINVSWKPLVEGSGTAAEVLINAGEELEADYLVIGSVNTAHGAKNRDNICILGSTALYVCSHSKCHTIIVKPPVNDD</sequence>